<evidence type="ECO:0000256" key="1">
    <source>
        <dbReference type="ARBA" id="ARBA00023157"/>
    </source>
</evidence>
<protein>
    <recommendedName>
        <fullName evidence="3">SRCR domain-containing protein</fullName>
    </recommendedName>
</protein>
<dbReference type="InterPro" id="IPR001190">
    <property type="entry name" value="SRCR"/>
</dbReference>
<dbReference type="EMBL" id="CAJPWZ010001627">
    <property type="protein sequence ID" value="CAG2219300.1"/>
    <property type="molecule type" value="Genomic_DNA"/>
</dbReference>
<comment type="caution">
    <text evidence="2">Lacks conserved residue(s) required for the propagation of feature annotation.</text>
</comment>
<dbReference type="GO" id="GO:0016020">
    <property type="term" value="C:membrane"/>
    <property type="evidence" value="ECO:0007669"/>
    <property type="project" value="InterPro"/>
</dbReference>
<dbReference type="OrthoDB" id="6130069at2759"/>
<comment type="caution">
    <text evidence="4">The sequence shown here is derived from an EMBL/GenBank/DDBJ whole genome shotgun (WGS) entry which is preliminary data.</text>
</comment>
<organism evidence="4 5">
    <name type="scientific">Mytilus edulis</name>
    <name type="common">Blue mussel</name>
    <dbReference type="NCBI Taxonomy" id="6550"/>
    <lineage>
        <taxon>Eukaryota</taxon>
        <taxon>Metazoa</taxon>
        <taxon>Spiralia</taxon>
        <taxon>Lophotrochozoa</taxon>
        <taxon>Mollusca</taxon>
        <taxon>Bivalvia</taxon>
        <taxon>Autobranchia</taxon>
        <taxon>Pteriomorphia</taxon>
        <taxon>Mytilida</taxon>
        <taxon>Mytiloidea</taxon>
        <taxon>Mytilidae</taxon>
        <taxon>Mytilinae</taxon>
        <taxon>Mytilus</taxon>
    </lineage>
</organism>
<proteinExistence type="predicted"/>
<dbReference type="Proteomes" id="UP000683360">
    <property type="component" value="Unassembled WGS sequence"/>
</dbReference>
<evidence type="ECO:0000256" key="2">
    <source>
        <dbReference type="PROSITE-ProRule" id="PRU00196"/>
    </source>
</evidence>
<evidence type="ECO:0000313" key="4">
    <source>
        <dbReference type="EMBL" id="CAG2219300.1"/>
    </source>
</evidence>
<dbReference type="Pfam" id="PF00530">
    <property type="entry name" value="SRCR"/>
    <property type="match status" value="1"/>
</dbReference>
<keyword evidence="5" id="KW-1185">Reference proteome</keyword>
<dbReference type="SUPFAM" id="SSF56487">
    <property type="entry name" value="SRCR-like"/>
    <property type="match status" value="1"/>
</dbReference>
<feature type="disulfide bond" evidence="2">
    <location>
        <begin position="400"/>
        <end position="410"/>
    </location>
</feature>
<reference evidence="4" key="1">
    <citation type="submission" date="2021-03" db="EMBL/GenBank/DDBJ databases">
        <authorList>
            <person name="Bekaert M."/>
        </authorList>
    </citation>
    <scope>NUCLEOTIDE SEQUENCE</scope>
</reference>
<dbReference type="PROSITE" id="PS50287">
    <property type="entry name" value="SRCR_2"/>
    <property type="match status" value="1"/>
</dbReference>
<name>A0A8S3SH67_MYTED</name>
<sequence length="435" mass="48691">MNIKADAQCTFPADLKGSWISADKGVFLFTANKLSGYTVHLSGGISSADFSCNTLSNNQYYLRGTSTFEVFGISLRPHICLEFYNLTSDKYYYYVATDIETTINDRIYINKDVNPVMHDDVCNRQRPYEVGTYVMLIKDGASDTSLAVECPNDISRYFDNVKFSSSDGNYSCSGKLDIFTDRLKINYTYNACENRLTFSDSGVWRCLYNINFHSTTYLAALNTDAVLVTGQTYRIVCYALKWQGNTLKSTLFPGSCRLNQNASYVVTPGVYVSMSDISGPTDTLVTENTTENTTQGPTDPLVTDNTPANTTKDYGLDMITLLAVNVTIESKKHPGLRLDEDRRVEVGLYSPKRNLHFCSSEWDDHDATVLCKSFNRTWIGKAIAVEKLRDVPIFPYSFDCCGLEPNLFACNITEDEHICNTTKVAGVICYLGTIF</sequence>
<dbReference type="InterPro" id="IPR036772">
    <property type="entry name" value="SRCR-like_dom_sf"/>
</dbReference>
<evidence type="ECO:0000313" key="5">
    <source>
        <dbReference type="Proteomes" id="UP000683360"/>
    </source>
</evidence>
<dbReference type="Gene3D" id="3.10.250.10">
    <property type="entry name" value="SRCR-like domain"/>
    <property type="match status" value="1"/>
</dbReference>
<dbReference type="AlphaFoldDB" id="A0A8S3SH67"/>
<evidence type="ECO:0000259" key="3">
    <source>
        <dbReference type="PROSITE" id="PS50287"/>
    </source>
</evidence>
<feature type="domain" description="SRCR" evidence="3">
    <location>
        <begin position="343"/>
        <end position="430"/>
    </location>
</feature>
<dbReference type="SMART" id="SM00202">
    <property type="entry name" value="SR"/>
    <property type="match status" value="1"/>
</dbReference>
<keyword evidence="1 2" id="KW-1015">Disulfide bond</keyword>
<gene>
    <name evidence="4" type="ORF">MEDL_32853</name>
</gene>
<accession>A0A8S3SH67</accession>